<organism evidence="3 4">
    <name type="scientific">Knufia fluminis</name>
    <dbReference type="NCBI Taxonomy" id="191047"/>
    <lineage>
        <taxon>Eukaryota</taxon>
        <taxon>Fungi</taxon>
        <taxon>Dikarya</taxon>
        <taxon>Ascomycota</taxon>
        <taxon>Pezizomycotina</taxon>
        <taxon>Eurotiomycetes</taxon>
        <taxon>Chaetothyriomycetidae</taxon>
        <taxon>Chaetothyriales</taxon>
        <taxon>Trichomeriaceae</taxon>
        <taxon>Knufia</taxon>
    </lineage>
</organism>
<feature type="domain" description="BTB" evidence="2">
    <location>
        <begin position="67"/>
        <end position="123"/>
    </location>
</feature>
<keyword evidence="4" id="KW-1185">Reference proteome</keyword>
<evidence type="ECO:0000313" key="4">
    <source>
        <dbReference type="Proteomes" id="UP001316803"/>
    </source>
</evidence>
<dbReference type="PROSITE" id="PS50097">
    <property type="entry name" value="BTB"/>
    <property type="match status" value="1"/>
</dbReference>
<dbReference type="EMBL" id="JAKLMC020000013">
    <property type="protein sequence ID" value="KAK5952936.1"/>
    <property type="molecule type" value="Genomic_DNA"/>
</dbReference>
<sequence length="259" mass="29490">MDLKSMLEGRKISSPLVAPIKEGNTQGKAMSEANARKRKAPSATEFTLSPMIAVTVGKEPNQVTRLVHKELLTAHSAYFNACLNRVSSWKEGEENKVLLEEDDPEAFNVVVSWLYKESTALAFLDSTDSLTYSMVGPYKLADKLMIPELKNALIDRLRQKLKVRDRLMGPDQLKKIRQADLLHSSLYEFSIRQFAWTYCKLPKILYQQKEQDDALDADLELARECLSMTQKFLVDGWEDPRMEKGCVYHDHSDGSECPK</sequence>
<feature type="region of interest" description="Disordered" evidence="1">
    <location>
        <begin position="15"/>
        <end position="40"/>
    </location>
</feature>
<evidence type="ECO:0000256" key="1">
    <source>
        <dbReference type="SAM" id="MobiDB-lite"/>
    </source>
</evidence>
<proteinExistence type="predicted"/>
<dbReference type="PANTHER" id="PTHR47843">
    <property type="entry name" value="BTB DOMAIN-CONTAINING PROTEIN-RELATED"/>
    <property type="match status" value="1"/>
</dbReference>
<evidence type="ECO:0000259" key="2">
    <source>
        <dbReference type="PROSITE" id="PS50097"/>
    </source>
</evidence>
<dbReference type="InterPro" id="IPR011333">
    <property type="entry name" value="SKP1/BTB/POZ_sf"/>
</dbReference>
<evidence type="ECO:0000313" key="3">
    <source>
        <dbReference type="EMBL" id="KAK5952936.1"/>
    </source>
</evidence>
<dbReference type="SUPFAM" id="SSF54695">
    <property type="entry name" value="POZ domain"/>
    <property type="match status" value="1"/>
</dbReference>
<gene>
    <name evidence="3" type="ORF">OHC33_006057</name>
</gene>
<dbReference type="Proteomes" id="UP001316803">
    <property type="component" value="Unassembled WGS sequence"/>
</dbReference>
<protein>
    <recommendedName>
        <fullName evidence="2">BTB domain-containing protein</fullName>
    </recommendedName>
</protein>
<dbReference type="Pfam" id="PF00651">
    <property type="entry name" value="BTB"/>
    <property type="match status" value="1"/>
</dbReference>
<dbReference type="PANTHER" id="PTHR47843:SF2">
    <property type="entry name" value="BTB DOMAIN-CONTAINING PROTEIN"/>
    <property type="match status" value="1"/>
</dbReference>
<accession>A0AAN8ESY7</accession>
<comment type="caution">
    <text evidence="3">The sequence shown here is derived from an EMBL/GenBank/DDBJ whole genome shotgun (WGS) entry which is preliminary data.</text>
</comment>
<dbReference type="AlphaFoldDB" id="A0AAN8ESY7"/>
<name>A0AAN8ESY7_9EURO</name>
<reference evidence="3 4" key="1">
    <citation type="submission" date="2022-12" db="EMBL/GenBank/DDBJ databases">
        <title>Genomic features and morphological characterization of a novel Knufia sp. strain isolated from spacecraft assembly facility.</title>
        <authorList>
            <person name="Teixeira M."/>
            <person name="Chander A.M."/>
            <person name="Stajich J.E."/>
            <person name="Venkateswaran K."/>
        </authorList>
    </citation>
    <scope>NUCLEOTIDE SEQUENCE [LARGE SCALE GENOMIC DNA]</scope>
    <source>
        <strain evidence="3 4">FJI-L2-BK-P2</strain>
    </source>
</reference>
<dbReference type="InterPro" id="IPR000210">
    <property type="entry name" value="BTB/POZ_dom"/>
</dbReference>
<dbReference type="Gene3D" id="3.30.710.10">
    <property type="entry name" value="Potassium Channel Kv1.1, Chain A"/>
    <property type="match status" value="1"/>
</dbReference>